<dbReference type="RefSeq" id="WP_160595115.1">
    <property type="nucleotide sequence ID" value="NZ_WTYI01000001.1"/>
</dbReference>
<evidence type="ECO:0000313" key="1">
    <source>
        <dbReference type="EMBL" id="MXO95900.1"/>
    </source>
</evidence>
<accession>A0A6I4TL34</accession>
<comment type="caution">
    <text evidence="1">The sequence shown here is derived from an EMBL/GenBank/DDBJ whole genome shotgun (WGS) entry which is preliminary data.</text>
</comment>
<dbReference type="EMBL" id="WTYI01000001">
    <property type="protein sequence ID" value="MXO95900.1"/>
    <property type="molecule type" value="Genomic_DNA"/>
</dbReference>
<evidence type="ECO:0000313" key="2">
    <source>
        <dbReference type="Proteomes" id="UP000432727"/>
    </source>
</evidence>
<evidence type="ECO:0008006" key="3">
    <source>
        <dbReference type="Google" id="ProtNLM"/>
    </source>
</evidence>
<dbReference type="OrthoDB" id="9796523at2"/>
<organism evidence="1 2">
    <name type="scientific">Qipengyuania aquimaris</name>
    <dbReference type="NCBI Taxonomy" id="255984"/>
    <lineage>
        <taxon>Bacteria</taxon>
        <taxon>Pseudomonadati</taxon>
        <taxon>Pseudomonadota</taxon>
        <taxon>Alphaproteobacteria</taxon>
        <taxon>Sphingomonadales</taxon>
        <taxon>Erythrobacteraceae</taxon>
        <taxon>Qipengyuania</taxon>
    </lineage>
</organism>
<sequence>MQKRRGRPPATLGRIDNLKEGESRILIACEGECTEPEYFDGLRRELRFFGLDIRGEECGSDPLSVVLYGIDQFKEDGGFDELFCLVDRDSHQTFAAALEKVATEIAGGLPIRLVPSYPCFEVWGLMHFEPFRKPLVAAGGRSAGEALAKWLVENLRTVLAIIGKGKQTSGLNFVGVYHKRLPIRALRWAWLRPTMRKTHRQKCTSSSRIYLNYLDRTCGRPSSPLPCSPRQSGTLGITFKRRDRLACPTPASPYN</sequence>
<protein>
    <recommendedName>
        <fullName evidence="3">RloB domain-containing protein</fullName>
    </recommendedName>
</protein>
<dbReference type="Proteomes" id="UP000432727">
    <property type="component" value="Unassembled WGS sequence"/>
</dbReference>
<gene>
    <name evidence="1" type="ORF">GRI34_05620</name>
</gene>
<keyword evidence="2" id="KW-1185">Reference proteome</keyword>
<dbReference type="AlphaFoldDB" id="A0A6I4TL34"/>
<name>A0A6I4TL34_9SPHN</name>
<dbReference type="Pfam" id="PF13707">
    <property type="entry name" value="RloB"/>
    <property type="match status" value="1"/>
</dbReference>
<reference evidence="1 2" key="1">
    <citation type="submission" date="2019-12" db="EMBL/GenBank/DDBJ databases">
        <title>Genomic-based taxomic classification of the family Erythrobacteraceae.</title>
        <authorList>
            <person name="Xu L."/>
        </authorList>
    </citation>
    <scope>NUCLEOTIDE SEQUENCE [LARGE SCALE GENOMIC DNA]</scope>
    <source>
        <strain evidence="1 2">JCM 12189</strain>
    </source>
</reference>
<proteinExistence type="predicted"/>
<dbReference type="InterPro" id="IPR025591">
    <property type="entry name" value="RloB"/>
</dbReference>